<dbReference type="InterPro" id="IPR029068">
    <property type="entry name" value="Glyas_Bleomycin-R_OHBP_Dase"/>
</dbReference>
<dbReference type="Gramene" id="rna-AYBTSS11_LOCUS1">
    <property type="protein sequence ID" value="CAJ1778295.1"/>
    <property type="gene ID" value="gene-AYBTSS11_LOCUS1"/>
</dbReference>
<dbReference type="Pfam" id="PF22656">
    <property type="entry name" value="At5g48480-like_N"/>
    <property type="match status" value="1"/>
</dbReference>
<organism evidence="3 4">
    <name type="scientific">Sphenostylis stenocarpa</name>
    <dbReference type="NCBI Taxonomy" id="92480"/>
    <lineage>
        <taxon>Eukaryota</taxon>
        <taxon>Viridiplantae</taxon>
        <taxon>Streptophyta</taxon>
        <taxon>Embryophyta</taxon>
        <taxon>Tracheophyta</taxon>
        <taxon>Spermatophyta</taxon>
        <taxon>Magnoliopsida</taxon>
        <taxon>eudicotyledons</taxon>
        <taxon>Gunneridae</taxon>
        <taxon>Pentapetalae</taxon>
        <taxon>rosids</taxon>
        <taxon>fabids</taxon>
        <taxon>Fabales</taxon>
        <taxon>Fabaceae</taxon>
        <taxon>Papilionoideae</taxon>
        <taxon>50 kb inversion clade</taxon>
        <taxon>NPAAA clade</taxon>
        <taxon>indigoferoid/millettioid clade</taxon>
        <taxon>Phaseoleae</taxon>
        <taxon>Sphenostylis</taxon>
    </lineage>
</organism>
<dbReference type="EMBL" id="OY731398">
    <property type="protein sequence ID" value="CAJ1778295.1"/>
    <property type="molecule type" value="Genomic_DNA"/>
</dbReference>
<reference evidence="3" key="1">
    <citation type="submission" date="2023-10" db="EMBL/GenBank/DDBJ databases">
        <authorList>
            <person name="Domelevo Entfellner J.-B."/>
        </authorList>
    </citation>
    <scope>NUCLEOTIDE SEQUENCE</scope>
</reference>
<feature type="domain" description="Glyoxalase At5g48480-like C-terminal" evidence="1">
    <location>
        <begin position="102"/>
        <end position="151"/>
    </location>
</feature>
<dbReference type="CDD" id="cd07246">
    <property type="entry name" value="VOC_like"/>
    <property type="match status" value="1"/>
</dbReference>
<dbReference type="SUPFAM" id="SSF54593">
    <property type="entry name" value="Glyoxalase/Bleomycin resistance protein/Dihydroxybiphenyl dioxygenase"/>
    <property type="match status" value="1"/>
</dbReference>
<sequence>MAQQDVQNGVSENVAAAVSFLAVKPQLFVEAPKANDAVLFYKTAFGAEEVTRALNPKRKADHELPLILSAELRIAGSSILVADLVDDSASPAKAGGNGVVLCLETEDVEGAVAKAVKAGAVAEGEVAEGEGACCGGRVGKVKDPYGFVWLFCSPAKECVDVEA</sequence>
<protein>
    <recommendedName>
        <fullName evidence="5">VOC domain-containing protein</fullName>
    </recommendedName>
</protein>
<name>A0AA86RS29_9FABA</name>
<dbReference type="InterPro" id="IPR054575">
    <property type="entry name" value="At5g48480-like_C"/>
</dbReference>
<dbReference type="Gene3D" id="3.10.180.10">
    <property type="entry name" value="2,3-Dihydroxybiphenyl 1,2-Dioxygenase, domain 1"/>
    <property type="match status" value="1"/>
</dbReference>
<evidence type="ECO:0000259" key="2">
    <source>
        <dbReference type="Pfam" id="PF22656"/>
    </source>
</evidence>
<evidence type="ECO:0008006" key="5">
    <source>
        <dbReference type="Google" id="ProtNLM"/>
    </source>
</evidence>
<evidence type="ECO:0000259" key="1">
    <source>
        <dbReference type="Pfam" id="PF22650"/>
    </source>
</evidence>
<dbReference type="AlphaFoldDB" id="A0AA86RS29"/>
<feature type="domain" description="Glyoxalase At5g48480-like N-terminal" evidence="2">
    <location>
        <begin position="26"/>
        <end position="84"/>
    </location>
</feature>
<evidence type="ECO:0000313" key="3">
    <source>
        <dbReference type="EMBL" id="CAJ1778295.1"/>
    </source>
</evidence>
<keyword evidence="4" id="KW-1185">Reference proteome</keyword>
<dbReference type="Pfam" id="PF22650">
    <property type="entry name" value="At5g48480-like_C"/>
    <property type="match status" value="1"/>
</dbReference>
<dbReference type="InterPro" id="IPR054576">
    <property type="entry name" value="At5g48480-like_N"/>
</dbReference>
<proteinExistence type="predicted"/>
<evidence type="ECO:0000313" key="4">
    <source>
        <dbReference type="Proteomes" id="UP001189624"/>
    </source>
</evidence>
<gene>
    <name evidence="3" type="ORF">AYBTSS11_LOCUS1</name>
</gene>
<dbReference type="PANTHER" id="PTHR34109">
    <property type="entry name" value="BNAUNNG04460D PROTEIN-RELATED"/>
    <property type="match status" value="1"/>
</dbReference>
<accession>A0AA86RS29</accession>
<dbReference type="PANTHER" id="PTHR34109:SF1">
    <property type="entry name" value="VOC DOMAIN-CONTAINING PROTEIN"/>
    <property type="match status" value="1"/>
</dbReference>
<dbReference type="Proteomes" id="UP001189624">
    <property type="component" value="Chromosome 1"/>
</dbReference>